<comment type="caution">
    <text evidence="3">The sequence shown here is derived from an EMBL/GenBank/DDBJ whole genome shotgun (WGS) entry which is preliminary data.</text>
</comment>
<evidence type="ECO:0000256" key="1">
    <source>
        <dbReference type="SAM" id="Phobius"/>
    </source>
</evidence>
<keyword evidence="1" id="KW-1133">Transmembrane helix</keyword>
<protein>
    <recommendedName>
        <fullName evidence="2">PB1-like domain-containing protein</fullName>
    </recommendedName>
</protein>
<accession>A0ABU6TV01</accession>
<dbReference type="Pfam" id="PF26130">
    <property type="entry name" value="PB1-like"/>
    <property type="match status" value="1"/>
</dbReference>
<sequence>MLPVGYPDDMSVPISTVHLYCQAGMGLNNRFRICIYASLGTLSLLLRAESKPLYWCVLIFCCIVILFVSSFEVWWKGLGFLSMGSMDAFVVPVIHHGGRLERGVDGELDYVGEEVTKFDAMDVNFVNKEDLLTLIRDLGYMEYRRLFWYDPTQIHFEDGFACTCG</sequence>
<evidence type="ECO:0000313" key="3">
    <source>
        <dbReference type="EMBL" id="MED6152030.1"/>
    </source>
</evidence>
<proteinExistence type="predicted"/>
<feature type="domain" description="PB1-like" evidence="2">
    <location>
        <begin position="86"/>
        <end position="152"/>
    </location>
</feature>
<evidence type="ECO:0000259" key="2">
    <source>
        <dbReference type="Pfam" id="PF26130"/>
    </source>
</evidence>
<reference evidence="3 4" key="1">
    <citation type="journal article" date="2023" name="Plants (Basel)">
        <title>Bridging the Gap: Combining Genomics and Transcriptomics Approaches to Understand Stylosanthes scabra, an Orphan Legume from the Brazilian Caatinga.</title>
        <authorList>
            <person name="Ferreira-Neto J.R.C."/>
            <person name="da Silva M.D."/>
            <person name="Binneck E."/>
            <person name="de Melo N.F."/>
            <person name="da Silva R.H."/>
            <person name="de Melo A.L.T.M."/>
            <person name="Pandolfi V."/>
            <person name="Bustamante F.O."/>
            <person name="Brasileiro-Vidal A.C."/>
            <person name="Benko-Iseppon A.M."/>
        </authorList>
    </citation>
    <scope>NUCLEOTIDE SEQUENCE [LARGE SCALE GENOMIC DNA]</scope>
    <source>
        <tissue evidence="3">Leaves</tissue>
    </source>
</reference>
<keyword evidence="1" id="KW-0812">Transmembrane</keyword>
<organism evidence="3 4">
    <name type="scientific">Stylosanthes scabra</name>
    <dbReference type="NCBI Taxonomy" id="79078"/>
    <lineage>
        <taxon>Eukaryota</taxon>
        <taxon>Viridiplantae</taxon>
        <taxon>Streptophyta</taxon>
        <taxon>Embryophyta</taxon>
        <taxon>Tracheophyta</taxon>
        <taxon>Spermatophyta</taxon>
        <taxon>Magnoliopsida</taxon>
        <taxon>eudicotyledons</taxon>
        <taxon>Gunneridae</taxon>
        <taxon>Pentapetalae</taxon>
        <taxon>rosids</taxon>
        <taxon>fabids</taxon>
        <taxon>Fabales</taxon>
        <taxon>Fabaceae</taxon>
        <taxon>Papilionoideae</taxon>
        <taxon>50 kb inversion clade</taxon>
        <taxon>dalbergioids sensu lato</taxon>
        <taxon>Dalbergieae</taxon>
        <taxon>Pterocarpus clade</taxon>
        <taxon>Stylosanthes</taxon>
    </lineage>
</organism>
<keyword evidence="4" id="KW-1185">Reference proteome</keyword>
<name>A0ABU6TV01_9FABA</name>
<feature type="transmembrane region" description="Helical" evidence="1">
    <location>
        <begin position="52"/>
        <end position="75"/>
    </location>
</feature>
<dbReference type="Proteomes" id="UP001341840">
    <property type="component" value="Unassembled WGS sequence"/>
</dbReference>
<dbReference type="EMBL" id="JASCZI010092200">
    <property type="protein sequence ID" value="MED6152030.1"/>
    <property type="molecule type" value="Genomic_DNA"/>
</dbReference>
<keyword evidence="1" id="KW-0472">Membrane</keyword>
<evidence type="ECO:0000313" key="4">
    <source>
        <dbReference type="Proteomes" id="UP001341840"/>
    </source>
</evidence>
<gene>
    <name evidence="3" type="ORF">PIB30_088043</name>
</gene>
<dbReference type="InterPro" id="IPR058594">
    <property type="entry name" value="PB1-like_dom_pln"/>
</dbReference>